<dbReference type="AlphaFoldDB" id="A0AAE1SSX4"/>
<feature type="region of interest" description="Disordered" evidence="1">
    <location>
        <begin position="8"/>
        <end position="35"/>
    </location>
</feature>
<reference evidence="3" key="1">
    <citation type="submission" date="2023-12" db="EMBL/GenBank/DDBJ databases">
        <title>Genome assembly of Anisodus tanguticus.</title>
        <authorList>
            <person name="Wang Y.-J."/>
        </authorList>
    </citation>
    <scope>NUCLEOTIDE SEQUENCE</scope>
    <source>
        <strain evidence="3">KB-2021</strain>
        <tissue evidence="3">Leaf</tissue>
    </source>
</reference>
<feature type="domain" description="F-box associated beta-propeller type 3" evidence="2">
    <location>
        <begin position="104"/>
        <end position="190"/>
    </location>
</feature>
<evidence type="ECO:0000259" key="2">
    <source>
        <dbReference type="Pfam" id="PF08268"/>
    </source>
</evidence>
<keyword evidence="4" id="KW-1185">Reference proteome</keyword>
<accession>A0AAE1SSX4</accession>
<dbReference type="InterPro" id="IPR036047">
    <property type="entry name" value="F-box-like_dom_sf"/>
</dbReference>
<dbReference type="SUPFAM" id="SSF81383">
    <property type="entry name" value="F-box domain"/>
    <property type="match status" value="1"/>
</dbReference>
<dbReference type="PANTHER" id="PTHR31672:SF13">
    <property type="entry name" value="F-BOX PROTEIN CPR30-LIKE"/>
    <property type="match status" value="1"/>
</dbReference>
<evidence type="ECO:0000313" key="4">
    <source>
        <dbReference type="Proteomes" id="UP001291623"/>
    </source>
</evidence>
<evidence type="ECO:0000256" key="1">
    <source>
        <dbReference type="SAM" id="MobiDB-lite"/>
    </source>
</evidence>
<feature type="compositionally biased region" description="Basic and acidic residues" evidence="1">
    <location>
        <begin position="17"/>
        <end position="26"/>
    </location>
</feature>
<dbReference type="InterPro" id="IPR050796">
    <property type="entry name" value="SCF_F-box_component"/>
</dbReference>
<dbReference type="Proteomes" id="UP001291623">
    <property type="component" value="Unassembled WGS sequence"/>
</dbReference>
<sequence>MVDAIILQPNKKRKRSLLREHTKEEGNAGNSNESNKLSDDVVSSIFIRCTVNMLSMLKCASKSWNDYISSPFFVHSHLEHSTENAQVLFVKPSSPKLPRLRRHKLQFVSVDMEGKGESNKLYTVAVPEFISSRTGMFVSSGLVCLSSGYEHIYVCNPVMQQLCKLPKCSSGNFGFGYHHSTKEYKVVQFFYTCPAGNKP</sequence>
<name>A0AAE1SSX4_9SOLA</name>
<comment type="caution">
    <text evidence="3">The sequence shown here is derived from an EMBL/GenBank/DDBJ whole genome shotgun (WGS) entry which is preliminary data.</text>
</comment>
<dbReference type="Pfam" id="PF08268">
    <property type="entry name" value="FBA_3"/>
    <property type="match status" value="1"/>
</dbReference>
<dbReference type="PANTHER" id="PTHR31672">
    <property type="entry name" value="BNACNNG10540D PROTEIN"/>
    <property type="match status" value="1"/>
</dbReference>
<dbReference type="InterPro" id="IPR013187">
    <property type="entry name" value="F-box-assoc_dom_typ3"/>
</dbReference>
<dbReference type="EMBL" id="JAVYJV010000003">
    <property type="protein sequence ID" value="KAK4376274.1"/>
    <property type="molecule type" value="Genomic_DNA"/>
</dbReference>
<proteinExistence type="predicted"/>
<protein>
    <recommendedName>
        <fullName evidence="2">F-box associated beta-propeller type 3 domain-containing protein</fullName>
    </recommendedName>
</protein>
<organism evidence="3 4">
    <name type="scientific">Anisodus tanguticus</name>
    <dbReference type="NCBI Taxonomy" id="243964"/>
    <lineage>
        <taxon>Eukaryota</taxon>
        <taxon>Viridiplantae</taxon>
        <taxon>Streptophyta</taxon>
        <taxon>Embryophyta</taxon>
        <taxon>Tracheophyta</taxon>
        <taxon>Spermatophyta</taxon>
        <taxon>Magnoliopsida</taxon>
        <taxon>eudicotyledons</taxon>
        <taxon>Gunneridae</taxon>
        <taxon>Pentapetalae</taxon>
        <taxon>asterids</taxon>
        <taxon>lamiids</taxon>
        <taxon>Solanales</taxon>
        <taxon>Solanaceae</taxon>
        <taxon>Solanoideae</taxon>
        <taxon>Hyoscyameae</taxon>
        <taxon>Anisodus</taxon>
    </lineage>
</organism>
<evidence type="ECO:0000313" key="3">
    <source>
        <dbReference type="EMBL" id="KAK4376274.1"/>
    </source>
</evidence>
<gene>
    <name evidence="3" type="ORF">RND71_006951</name>
</gene>